<proteinExistence type="predicted"/>
<sequence length="610" mass="61754">MTRTYGNSAGGGRSKRLSVAALSGLLVIGLTPAFANVAFAADTPKNGGKFSRFGEGANLTVVVKTTGDTSGTKWGNPGPPIKITATTDGISCPQWTGDVDVAGLIKDRSNSSGATNYYTTLKTLIFDSAFTSVAGPCKYTLTETLVDDNTKKANWALGTTTAVTYTITKGSSGWSSGSITADKTELEATYTPPNTSAKVTITFKDSTGTAFTPDARTKQVKKGEVPANYDGVSTDGACKDGSATEFVKWVKADGSDPAASDFNSDLELKAQCKAANSGSGSTWFGNGGSGYTPSSPSTPAKKAGDGKKKPGDKKPGAKPSVGNKFDKQFTKKLDLSKSAVRRAAGADRVATSVAALGLAKNHEVVVLATGSSFPDALVGGALAGAYKGGVVLSTGSVLEQSILDSLKAYKTKTVHIVGGYQAVSAAKEAQLKNAGLEVIRHAGVDRYQTAASVKAATLQALGGKSAIACNATGGDFPDALACSSAASLMGGTVDLVKPGAAVAKDATAKTVCAGGPACRAAGAGVDKVVGSDRYETAYMLAGVTPAKGSVLVSSGQSYADSLVAGALAGSLNADLVLAKPTRVNVPADTKSMQLFGGKAVLPENMAVYTK</sequence>
<name>A0A8G2HUZ7_9ACTO</name>
<feature type="signal peptide" evidence="2">
    <location>
        <begin position="1"/>
        <end position="40"/>
    </location>
</feature>
<dbReference type="Pfam" id="PF04122">
    <property type="entry name" value="CW_binding_2"/>
    <property type="match status" value="3"/>
</dbReference>
<evidence type="ECO:0000313" key="3">
    <source>
        <dbReference type="EMBL" id="STO16053.1"/>
    </source>
</evidence>
<feature type="compositionally biased region" description="Basic and acidic residues" evidence="1">
    <location>
        <begin position="302"/>
        <end position="315"/>
    </location>
</feature>
<feature type="compositionally biased region" description="Low complexity" evidence="1">
    <location>
        <begin position="291"/>
        <end position="301"/>
    </location>
</feature>
<dbReference type="RefSeq" id="WP_221413432.1">
    <property type="nucleotide sequence ID" value="NZ_JACHMA010000001.1"/>
</dbReference>
<dbReference type="InterPro" id="IPR051922">
    <property type="entry name" value="Bact_Sporulation_Assoc"/>
</dbReference>
<dbReference type="GeneID" id="61167140"/>
<feature type="region of interest" description="Disordered" evidence="1">
    <location>
        <begin position="283"/>
        <end position="324"/>
    </location>
</feature>
<comment type="caution">
    <text evidence="3">The sequence shown here is derived from an EMBL/GenBank/DDBJ whole genome shotgun (WGS) entry which is preliminary data.</text>
</comment>
<dbReference type="AlphaFoldDB" id="A0A8G2HUZ7"/>
<evidence type="ECO:0000256" key="2">
    <source>
        <dbReference type="SAM" id="SignalP"/>
    </source>
</evidence>
<keyword evidence="2" id="KW-0732">Signal</keyword>
<reference evidence="3 4" key="1">
    <citation type="submission" date="2018-06" db="EMBL/GenBank/DDBJ databases">
        <authorList>
            <consortium name="Pathogen Informatics"/>
            <person name="Doyle S."/>
        </authorList>
    </citation>
    <scope>NUCLEOTIDE SEQUENCE [LARGE SCALE GENOMIC DNA]</scope>
    <source>
        <strain evidence="3 4">NCTC11819</strain>
    </source>
</reference>
<dbReference type="EC" id="3.5.1.28" evidence="3"/>
<dbReference type="InterPro" id="IPR007253">
    <property type="entry name" value="Cell_wall-bd_2"/>
</dbReference>
<evidence type="ECO:0000256" key="1">
    <source>
        <dbReference type="SAM" id="MobiDB-lite"/>
    </source>
</evidence>
<dbReference type="Gene3D" id="3.40.50.12090">
    <property type="match status" value="1"/>
</dbReference>
<dbReference type="Proteomes" id="UP000255284">
    <property type="component" value="Unassembled WGS sequence"/>
</dbReference>
<protein>
    <submittedName>
        <fullName evidence="3">N-acetylmuramoyl-L-alanine amidase LytC</fullName>
        <ecNumber evidence="3">3.5.1.28</ecNumber>
    </submittedName>
</protein>
<keyword evidence="3" id="KW-0378">Hydrolase</keyword>
<dbReference type="PANTHER" id="PTHR30032:SF8">
    <property type="entry name" value="GERMINATION-SPECIFIC N-ACETYLMURAMOYL-L-ALANINE AMIDASE"/>
    <property type="match status" value="1"/>
</dbReference>
<evidence type="ECO:0000313" key="4">
    <source>
        <dbReference type="Proteomes" id="UP000255284"/>
    </source>
</evidence>
<dbReference type="PANTHER" id="PTHR30032">
    <property type="entry name" value="N-ACETYLMURAMOYL-L-ALANINE AMIDASE-RELATED"/>
    <property type="match status" value="1"/>
</dbReference>
<accession>A0A8G2HUZ7</accession>
<gene>
    <name evidence="3" type="primary">lytC_5</name>
    <name evidence="3" type="ORF">NCTC11819_00598</name>
</gene>
<dbReference type="EMBL" id="UGGQ01000006">
    <property type="protein sequence ID" value="STO16053.1"/>
    <property type="molecule type" value="Genomic_DNA"/>
</dbReference>
<organism evidence="3 4">
    <name type="scientific">Mobiluncus mulieris</name>
    <dbReference type="NCBI Taxonomy" id="2052"/>
    <lineage>
        <taxon>Bacteria</taxon>
        <taxon>Bacillati</taxon>
        <taxon>Actinomycetota</taxon>
        <taxon>Actinomycetes</taxon>
        <taxon>Actinomycetales</taxon>
        <taxon>Actinomycetaceae</taxon>
        <taxon>Mobiluncus</taxon>
    </lineage>
</organism>
<dbReference type="GO" id="GO:0008745">
    <property type="term" value="F:N-acetylmuramoyl-L-alanine amidase activity"/>
    <property type="evidence" value="ECO:0007669"/>
    <property type="project" value="UniProtKB-EC"/>
</dbReference>
<feature type="chain" id="PRO_5034330714" evidence="2">
    <location>
        <begin position="41"/>
        <end position="610"/>
    </location>
</feature>